<dbReference type="GO" id="GO:0005854">
    <property type="term" value="C:nascent polypeptide-associated complex"/>
    <property type="evidence" value="ECO:0007669"/>
    <property type="project" value="InterPro"/>
</dbReference>
<evidence type="ECO:0000313" key="5">
    <source>
        <dbReference type="Proteomes" id="UP000015105"/>
    </source>
</evidence>
<reference evidence="5" key="1">
    <citation type="journal article" date="2014" name="Science">
        <title>Ancient hybridizations among the ancestral genomes of bread wheat.</title>
        <authorList>
            <consortium name="International Wheat Genome Sequencing Consortium,"/>
            <person name="Marcussen T."/>
            <person name="Sandve S.R."/>
            <person name="Heier L."/>
            <person name="Spannagl M."/>
            <person name="Pfeifer M."/>
            <person name="Jakobsen K.S."/>
            <person name="Wulff B.B."/>
            <person name="Steuernagel B."/>
            <person name="Mayer K.F."/>
            <person name="Olsen O.A."/>
        </authorList>
    </citation>
    <scope>NUCLEOTIDE SEQUENCE [LARGE SCALE GENOMIC DNA]</scope>
    <source>
        <strain evidence="5">cv. AL8/78</strain>
    </source>
</reference>
<dbReference type="InterPro" id="IPR016641">
    <property type="entry name" value="EGD2/NACA0like"/>
</dbReference>
<dbReference type="Proteomes" id="UP000015105">
    <property type="component" value="Chromosome 3D"/>
</dbReference>
<evidence type="ECO:0000313" key="4">
    <source>
        <dbReference type="EnsemblPlants" id="AET3Gv21074200.13"/>
    </source>
</evidence>
<feature type="compositionally biased region" description="Basic and acidic residues" evidence="2">
    <location>
        <begin position="19"/>
        <end position="28"/>
    </location>
</feature>
<feature type="region of interest" description="Disordered" evidence="2">
    <location>
        <begin position="6"/>
        <end position="28"/>
    </location>
</feature>
<accession>A0A453GKN7</accession>
<dbReference type="AlphaFoldDB" id="A0A453GKN7"/>
<reference evidence="4" key="4">
    <citation type="submission" date="2019-03" db="UniProtKB">
        <authorList>
            <consortium name="EnsemblPlants"/>
        </authorList>
    </citation>
    <scope>IDENTIFICATION</scope>
</reference>
<dbReference type="Pfam" id="PF01849">
    <property type="entry name" value="NAC"/>
    <property type="match status" value="1"/>
</dbReference>
<reference evidence="5" key="2">
    <citation type="journal article" date="2017" name="Nat. Plants">
        <title>The Aegilops tauschii genome reveals multiple impacts of transposons.</title>
        <authorList>
            <person name="Zhao G."/>
            <person name="Zou C."/>
            <person name="Li K."/>
            <person name="Wang K."/>
            <person name="Li T."/>
            <person name="Gao L."/>
            <person name="Zhang X."/>
            <person name="Wang H."/>
            <person name="Yang Z."/>
            <person name="Liu X."/>
            <person name="Jiang W."/>
            <person name="Mao L."/>
            <person name="Kong X."/>
            <person name="Jiao Y."/>
            <person name="Jia J."/>
        </authorList>
    </citation>
    <scope>NUCLEOTIDE SEQUENCE [LARGE SCALE GENOMIC DNA]</scope>
    <source>
        <strain evidence="5">cv. AL8/78</strain>
    </source>
</reference>
<dbReference type="InterPro" id="IPR038187">
    <property type="entry name" value="NAC_A/B_dom_sf"/>
</dbReference>
<dbReference type="Gramene" id="AET3Gv21074200.13">
    <property type="protein sequence ID" value="AET3Gv21074200.13"/>
    <property type="gene ID" value="AET3Gv21074200"/>
</dbReference>
<organism evidence="4 5">
    <name type="scientific">Aegilops tauschii subsp. strangulata</name>
    <name type="common">Goatgrass</name>
    <dbReference type="NCBI Taxonomy" id="200361"/>
    <lineage>
        <taxon>Eukaryota</taxon>
        <taxon>Viridiplantae</taxon>
        <taxon>Streptophyta</taxon>
        <taxon>Embryophyta</taxon>
        <taxon>Tracheophyta</taxon>
        <taxon>Spermatophyta</taxon>
        <taxon>Magnoliopsida</taxon>
        <taxon>Liliopsida</taxon>
        <taxon>Poales</taxon>
        <taxon>Poaceae</taxon>
        <taxon>BOP clade</taxon>
        <taxon>Pooideae</taxon>
        <taxon>Triticodae</taxon>
        <taxon>Triticeae</taxon>
        <taxon>Triticinae</taxon>
        <taxon>Aegilops</taxon>
    </lineage>
</organism>
<comment type="function">
    <text evidence="1">May promote appropriate targeting of ribosome-nascent polypeptide complexes.</text>
</comment>
<protein>
    <recommendedName>
        <fullName evidence="3">NAC-A/B domain-containing protein</fullName>
    </recommendedName>
</protein>
<feature type="domain" description="NAC-A/B" evidence="3">
    <location>
        <begin position="22"/>
        <end position="51"/>
    </location>
</feature>
<evidence type="ECO:0000256" key="2">
    <source>
        <dbReference type="SAM" id="MobiDB-lite"/>
    </source>
</evidence>
<dbReference type="EnsemblPlants" id="AET3Gv21074200.13">
    <property type="protein sequence ID" value="AET3Gv21074200.13"/>
    <property type="gene ID" value="AET3Gv21074200"/>
</dbReference>
<evidence type="ECO:0000256" key="1">
    <source>
        <dbReference type="ARBA" id="ARBA00004000"/>
    </source>
</evidence>
<keyword evidence="5" id="KW-1185">Reference proteome</keyword>
<evidence type="ECO:0000259" key="3">
    <source>
        <dbReference type="Pfam" id="PF01849"/>
    </source>
</evidence>
<dbReference type="PANTHER" id="PTHR21713">
    <property type="entry name" value="NASCENT POLYPEPTIDE ASSOCIATED COMPLEX ALPHA SUBUNIT-RELATED"/>
    <property type="match status" value="1"/>
</dbReference>
<dbReference type="Gene3D" id="2.20.70.30">
    <property type="entry name" value="Nascent polypeptide-associated complex domain"/>
    <property type="match status" value="1"/>
</dbReference>
<name>A0A453GKN7_AEGTS</name>
<proteinExistence type="predicted"/>
<dbReference type="InterPro" id="IPR002715">
    <property type="entry name" value="Nas_poly-pep-assoc_cplx_dom"/>
</dbReference>
<sequence>MRLCFLGLGGDASGRSRQTRSEKKSRKAMEKLGMKAITGVSRVTIKQSKTVSILTTSAILPCCIITCWRLSHFRNFSQHNCRLRLSSPSQTSSRARTQKPMSCSGWSRWRTWTLSC</sequence>
<reference evidence="4" key="3">
    <citation type="journal article" date="2017" name="Nature">
        <title>Genome sequence of the progenitor of the wheat D genome Aegilops tauschii.</title>
        <authorList>
            <person name="Luo M.C."/>
            <person name="Gu Y.Q."/>
            <person name="Puiu D."/>
            <person name="Wang H."/>
            <person name="Twardziok S.O."/>
            <person name="Deal K.R."/>
            <person name="Huo N."/>
            <person name="Zhu T."/>
            <person name="Wang L."/>
            <person name="Wang Y."/>
            <person name="McGuire P.E."/>
            <person name="Liu S."/>
            <person name="Long H."/>
            <person name="Ramasamy R.K."/>
            <person name="Rodriguez J.C."/>
            <person name="Van S.L."/>
            <person name="Yuan L."/>
            <person name="Wang Z."/>
            <person name="Xia Z."/>
            <person name="Xiao L."/>
            <person name="Anderson O.D."/>
            <person name="Ouyang S."/>
            <person name="Liang Y."/>
            <person name="Zimin A.V."/>
            <person name="Pertea G."/>
            <person name="Qi P."/>
            <person name="Bennetzen J.L."/>
            <person name="Dai X."/>
            <person name="Dawson M.W."/>
            <person name="Muller H.G."/>
            <person name="Kugler K."/>
            <person name="Rivarola-Duarte L."/>
            <person name="Spannagl M."/>
            <person name="Mayer K.F.X."/>
            <person name="Lu F.H."/>
            <person name="Bevan M.W."/>
            <person name="Leroy P."/>
            <person name="Li P."/>
            <person name="You F.M."/>
            <person name="Sun Q."/>
            <person name="Liu Z."/>
            <person name="Lyons E."/>
            <person name="Wicker T."/>
            <person name="Salzberg S.L."/>
            <person name="Devos K.M."/>
            <person name="Dvorak J."/>
        </authorList>
    </citation>
    <scope>NUCLEOTIDE SEQUENCE [LARGE SCALE GENOMIC DNA]</scope>
    <source>
        <strain evidence="4">cv. AL8/78</strain>
    </source>
</reference>
<reference evidence="4" key="5">
    <citation type="journal article" date="2021" name="G3 (Bethesda)">
        <title>Aegilops tauschii genome assembly Aet v5.0 features greater sequence contiguity and improved annotation.</title>
        <authorList>
            <person name="Wang L."/>
            <person name="Zhu T."/>
            <person name="Rodriguez J.C."/>
            <person name="Deal K.R."/>
            <person name="Dubcovsky J."/>
            <person name="McGuire P.E."/>
            <person name="Lux T."/>
            <person name="Spannagl M."/>
            <person name="Mayer K.F.X."/>
            <person name="Baldrich P."/>
            <person name="Meyers B.C."/>
            <person name="Huo N."/>
            <person name="Gu Y.Q."/>
            <person name="Zhou H."/>
            <person name="Devos K.M."/>
            <person name="Bennetzen J.L."/>
            <person name="Unver T."/>
            <person name="Budak H."/>
            <person name="Gulick P.J."/>
            <person name="Galiba G."/>
            <person name="Kalapos B."/>
            <person name="Nelson D.R."/>
            <person name="Li P."/>
            <person name="You F.M."/>
            <person name="Luo M.C."/>
            <person name="Dvorak J."/>
        </authorList>
    </citation>
    <scope>NUCLEOTIDE SEQUENCE [LARGE SCALE GENOMIC DNA]</scope>
    <source>
        <strain evidence="4">cv. AL8/78</strain>
    </source>
</reference>